<organism evidence="2 3">
    <name type="scientific">Demequina litorisediminis</name>
    <dbReference type="NCBI Taxonomy" id="1849022"/>
    <lineage>
        <taxon>Bacteria</taxon>
        <taxon>Bacillati</taxon>
        <taxon>Actinomycetota</taxon>
        <taxon>Actinomycetes</taxon>
        <taxon>Micrococcales</taxon>
        <taxon>Demequinaceae</taxon>
        <taxon>Demequina</taxon>
    </lineage>
</organism>
<dbReference type="PANTHER" id="PTHR33303">
    <property type="entry name" value="CYTOPLASMIC PROTEIN-RELATED"/>
    <property type="match status" value="1"/>
</dbReference>
<dbReference type="PANTHER" id="PTHR33303:SF2">
    <property type="entry name" value="COA-BINDING DOMAIN-CONTAINING PROTEIN"/>
    <property type="match status" value="1"/>
</dbReference>
<proteinExistence type="predicted"/>
<protein>
    <recommendedName>
        <fullName evidence="1">CoA-binding domain-containing protein</fullName>
    </recommendedName>
</protein>
<name>A0ABQ6IJD5_9MICO</name>
<evidence type="ECO:0000259" key="1">
    <source>
        <dbReference type="SMART" id="SM00881"/>
    </source>
</evidence>
<gene>
    <name evidence="2" type="ORF">GCM10025876_30320</name>
</gene>
<reference evidence="3" key="1">
    <citation type="journal article" date="2019" name="Int. J. Syst. Evol. Microbiol.">
        <title>The Global Catalogue of Microorganisms (GCM) 10K type strain sequencing project: providing services to taxonomists for standard genome sequencing and annotation.</title>
        <authorList>
            <consortium name="The Broad Institute Genomics Platform"/>
            <consortium name="The Broad Institute Genome Sequencing Center for Infectious Disease"/>
            <person name="Wu L."/>
            <person name="Ma J."/>
        </authorList>
    </citation>
    <scope>NUCLEOTIDE SEQUENCE [LARGE SCALE GENOMIC DNA]</scope>
    <source>
        <strain evidence="3">NBRC 112299</strain>
    </source>
</reference>
<dbReference type="SMART" id="SM00881">
    <property type="entry name" value="CoA_binding"/>
    <property type="match status" value="1"/>
</dbReference>
<dbReference type="InterPro" id="IPR036291">
    <property type="entry name" value="NAD(P)-bd_dom_sf"/>
</dbReference>
<dbReference type="Pfam" id="PF13380">
    <property type="entry name" value="CoA_binding_2"/>
    <property type="match status" value="1"/>
</dbReference>
<dbReference type="InterPro" id="IPR003781">
    <property type="entry name" value="CoA-bd"/>
</dbReference>
<dbReference type="Gene3D" id="3.40.50.720">
    <property type="entry name" value="NAD(P)-binding Rossmann-like Domain"/>
    <property type="match status" value="1"/>
</dbReference>
<feature type="domain" description="CoA-binding" evidence="1">
    <location>
        <begin position="35"/>
        <end position="130"/>
    </location>
</feature>
<keyword evidence="3" id="KW-1185">Reference proteome</keyword>
<accession>A0ABQ6IJD5</accession>
<evidence type="ECO:0000313" key="3">
    <source>
        <dbReference type="Proteomes" id="UP001157125"/>
    </source>
</evidence>
<dbReference type="SUPFAM" id="SSF51735">
    <property type="entry name" value="NAD(P)-binding Rossmann-fold domains"/>
    <property type="match status" value="1"/>
</dbReference>
<comment type="caution">
    <text evidence="2">The sequence shown here is derived from an EMBL/GenBank/DDBJ whole genome shotgun (WGS) entry which is preliminary data.</text>
</comment>
<sequence>MSTFGIEPVSFEGASTCPAPAPGHLPADDVLVTALAAARTVAVVGASPSDHRTSYAIAVWLMENTPYEVFLVNPVAVGEEIRGHAFYASLDDLPVRPDIVDVFRRSEHVGPVAADAVAAQASVLWLQLGVVNDEAASVARDAGLTVVQNHCLKVEYDRLRDPIEQTMAG</sequence>
<evidence type="ECO:0000313" key="2">
    <source>
        <dbReference type="EMBL" id="GMA36828.1"/>
    </source>
</evidence>
<dbReference type="Proteomes" id="UP001157125">
    <property type="component" value="Unassembled WGS sequence"/>
</dbReference>
<dbReference type="EMBL" id="BSUN01000001">
    <property type="protein sequence ID" value="GMA36828.1"/>
    <property type="molecule type" value="Genomic_DNA"/>
</dbReference>